<dbReference type="EMBL" id="JAZHPZ010000006">
    <property type="protein sequence ID" value="MEF2967007.1"/>
    <property type="molecule type" value="Genomic_DNA"/>
</dbReference>
<evidence type="ECO:0000256" key="3">
    <source>
        <dbReference type="ARBA" id="ARBA00022448"/>
    </source>
</evidence>
<evidence type="ECO:0000256" key="4">
    <source>
        <dbReference type="ARBA" id="ARBA00022544"/>
    </source>
</evidence>
<feature type="transmembrane region" description="Helical" evidence="8">
    <location>
        <begin position="150"/>
        <end position="169"/>
    </location>
</feature>
<feature type="transmembrane region" description="Helical" evidence="8">
    <location>
        <begin position="12"/>
        <end position="30"/>
    </location>
</feature>
<evidence type="ECO:0000256" key="1">
    <source>
        <dbReference type="ARBA" id="ARBA00004141"/>
    </source>
</evidence>
<evidence type="ECO:0000256" key="5">
    <source>
        <dbReference type="ARBA" id="ARBA00022692"/>
    </source>
</evidence>
<dbReference type="Pfam" id="PF03845">
    <property type="entry name" value="Spore_permease"/>
    <property type="match status" value="1"/>
</dbReference>
<evidence type="ECO:0000256" key="7">
    <source>
        <dbReference type="ARBA" id="ARBA00023136"/>
    </source>
</evidence>
<comment type="subcellular location">
    <subcellularLocation>
        <location evidence="1">Membrane</location>
        <topology evidence="1">Multi-pass membrane protein</topology>
    </subcellularLocation>
</comment>
<keyword evidence="6 8" id="KW-1133">Transmembrane helix</keyword>
<organism evidence="9 10">
    <name type="scientific">Paenibacillus haidiansis</name>
    <dbReference type="NCBI Taxonomy" id="1574488"/>
    <lineage>
        <taxon>Bacteria</taxon>
        <taxon>Bacillati</taxon>
        <taxon>Bacillota</taxon>
        <taxon>Bacilli</taxon>
        <taxon>Bacillales</taxon>
        <taxon>Paenibacillaceae</taxon>
        <taxon>Paenibacillus</taxon>
    </lineage>
</organism>
<dbReference type="Proteomes" id="UP001306950">
    <property type="component" value="Unassembled WGS sequence"/>
</dbReference>
<feature type="transmembrane region" description="Helical" evidence="8">
    <location>
        <begin position="272"/>
        <end position="293"/>
    </location>
</feature>
<feature type="transmembrane region" description="Helical" evidence="8">
    <location>
        <begin position="217"/>
        <end position="240"/>
    </location>
</feature>
<feature type="transmembrane region" description="Helical" evidence="8">
    <location>
        <begin position="181"/>
        <end position="205"/>
    </location>
</feature>
<feature type="transmembrane region" description="Helical" evidence="8">
    <location>
        <begin position="104"/>
        <end position="130"/>
    </location>
</feature>
<name>A0ABU7VVR1_9BACL</name>
<keyword evidence="10" id="KW-1185">Reference proteome</keyword>
<evidence type="ECO:0000256" key="8">
    <source>
        <dbReference type="SAM" id="Phobius"/>
    </source>
</evidence>
<evidence type="ECO:0000256" key="2">
    <source>
        <dbReference type="ARBA" id="ARBA00007998"/>
    </source>
</evidence>
<evidence type="ECO:0000313" key="10">
    <source>
        <dbReference type="Proteomes" id="UP001306950"/>
    </source>
</evidence>
<dbReference type="PANTHER" id="PTHR34975">
    <property type="entry name" value="SPORE GERMINATION PROTEIN A2"/>
    <property type="match status" value="1"/>
</dbReference>
<feature type="transmembrane region" description="Helical" evidence="8">
    <location>
        <begin position="305"/>
        <end position="325"/>
    </location>
</feature>
<protein>
    <submittedName>
        <fullName evidence="9">Endospore germination permease</fullName>
    </submittedName>
</protein>
<keyword evidence="7 8" id="KW-0472">Membrane</keyword>
<dbReference type="InterPro" id="IPR004761">
    <property type="entry name" value="Spore_GerAB"/>
</dbReference>
<feature type="transmembrane region" description="Helical" evidence="8">
    <location>
        <begin position="81"/>
        <end position="98"/>
    </location>
</feature>
<evidence type="ECO:0000256" key="6">
    <source>
        <dbReference type="ARBA" id="ARBA00022989"/>
    </source>
</evidence>
<reference evidence="9 10" key="1">
    <citation type="submission" date="2024-02" db="EMBL/GenBank/DDBJ databases">
        <title>A nitrogen-fixing paenibacillus bacterium.</title>
        <authorList>
            <person name="Zhang W.L."/>
            <person name="Chen S.F."/>
        </authorList>
    </citation>
    <scope>NUCLEOTIDE SEQUENCE [LARGE SCALE GENOMIC DNA]</scope>
    <source>
        <strain evidence="9 10">M1</strain>
    </source>
</reference>
<dbReference type="NCBIfam" id="TIGR00912">
    <property type="entry name" value="2A0309"/>
    <property type="match status" value="1"/>
</dbReference>
<feature type="transmembrane region" description="Helical" evidence="8">
    <location>
        <begin position="337"/>
        <end position="356"/>
    </location>
</feature>
<comment type="similarity">
    <text evidence="2">Belongs to the amino acid-polyamine-organocation (APC) superfamily. Spore germination protein (SGP) (TC 2.A.3.9) family.</text>
</comment>
<dbReference type="RefSeq" id="WP_331847228.1">
    <property type="nucleotide sequence ID" value="NZ_JAZHPZ010000006.1"/>
</dbReference>
<sequence>MKNRSYRPITTLQFILVISTFQISVAFLTLPRELAAQAGTDGWIAILIGWAIATVAALIIVKVMKYHPDGTILDLLKRYLGAWPAKIAAAVLGAYYFTLAYDGYVITALIIKVWLLPTTYIYILVILMMLPTFQIAQHGLQVIGRYSEMVAMLSIWIPFIYLITLRYAHWLNLLPVLKEGWMPVFSAARSMVSPMLGIALTFFLYPHLTKKERAASAVVISNSFTCAVYLGITIICYLYYSPDGIMEYNNPVIGIMKSVEFKFIERVEIPFIAFYLFVFSCVWIPSMYIVSYCSKWLLGKGTDRGHLAVWCAVIGISIIIYRSGYQDAYRLIRNFNLIGFIMEFAMPVCLLVYLAIYTRIKGRKPI</sequence>
<accession>A0ABU7VVR1</accession>
<keyword evidence="3" id="KW-0813">Transport</keyword>
<keyword evidence="4" id="KW-0309">Germination</keyword>
<evidence type="ECO:0000313" key="9">
    <source>
        <dbReference type="EMBL" id="MEF2967007.1"/>
    </source>
</evidence>
<proteinExistence type="inferred from homology"/>
<dbReference type="PANTHER" id="PTHR34975:SF2">
    <property type="entry name" value="SPORE GERMINATION PROTEIN A2"/>
    <property type="match status" value="1"/>
</dbReference>
<feature type="transmembrane region" description="Helical" evidence="8">
    <location>
        <begin position="42"/>
        <end position="61"/>
    </location>
</feature>
<comment type="caution">
    <text evidence="9">The sequence shown here is derived from an EMBL/GenBank/DDBJ whole genome shotgun (WGS) entry which is preliminary data.</text>
</comment>
<keyword evidence="5 8" id="KW-0812">Transmembrane</keyword>
<gene>
    <name evidence="9" type="ORF">V3851_14290</name>
</gene>